<protein>
    <submittedName>
        <fullName evidence="1">Uncharacterized protein</fullName>
    </submittedName>
</protein>
<evidence type="ECO:0000313" key="2">
    <source>
        <dbReference type="Proteomes" id="UP001295684"/>
    </source>
</evidence>
<gene>
    <name evidence="1" type="ORF">ECRASSUSDP1_LOCUS27256</name>
</gene>
<accession>A0AAD1Y784</accession>
<sequence length="64" mass="7654">MVYSTTTLKLRKYIRSGFRSCCSIVTQWCGQARLCRALLFVFLRITRYYEIEKLYTSDMDEIIV</sequence>
<dbReference type="Proteomes" id="UP001295684">
    <property type="component" value="Unassembled WGS sequence"/>
</dbReference>
<comment type="caution">
    <text evidence="1">The sequence shown here is derived from an EMBL/GenBank/DDBJ whole genome shotgun (WGS) entry which is preliminary data.</text>
</comment>
<organism evidence="1 2">
    <name type="scientific">Euplotes crassus</name>
    <dbReference type="NCBI Taxonomy" id="5936"/>
    <lineage>
        <taxon>Eukaryota</taxon>
        <taxon>Sar</taxon>
        <taxon>Alveolata</taxon>
        <taxon>Ciliophora</taxon>
        <taxon>Intramacronucleata</taxon>
        <taxon>Spirotrichea</taxon>
        <taxon>Hypotrichia</taxon>
        <taxon>Euplotida</taxon>
        <taxon>Euplotidae</taxon>
        <taxon>Moneuplotes</taxon>
    </lineage>
</organism>
<dbReference type="EMBL" id="CAMPGE010028117">
    <property type="protein sequence ID" value="CAI2385675.1"/>
    <property type="molecule type" value="Genomic_DNA"/>
</dbReference>
<evidence type="ECO:0000313" key="1">
    <source>
        <dbReference type="EMBL" id="CAI2385675.1"/>
    </source>
</evidence>
<keyword evidence="2" id="KW-1185">Reference proteome</keyword>
<proteinExistence type="predicted"/>
<reference evidence="1" key="1">
    <citation type="submission" date="2023-07" db="EMBL/GenBank/DDBJ databases">
        <authorList>
            <consortium name="AG Swart"/>
            <person name="Singh M."/>
            <person name="Singh A."/>
            <person name="Seah K."/>
            <person name="Emmerich C."/>
        </authorList>
    </citation>
    <scope>NUCLEOTIDE SEQUENCE</scope>
    <source>
        <strain evidence="1">DP1</strain>
    </source>
</reference>
<name>A0AAD1Y784_EUPCR</name>
<dbReference type="AlphaFoldDB" id="A0AAD1Y784"/>